<reference evidence="8 9" key="1">
    <citation type="submission" date="2021-10" db="EMBL/GenBank/DDBJ databases">
        <title>Draft genome of Aestuariibacter halophilus JC2043.</title>
        <authorList>
            <person name="Emsley S.A."/>
            <person name="Pfannmuller K.M."/>
            <person name="Ushijima B."/>
            <person name="Saw J.H."/>
            <person name="Videau P."/>
        </authorList>
    </citation>
    <scope>NUCLEOTIDE SEQUENCE [LARGE SCALE GENOMIC DNA]</scope>
    <source>
        <strain evidence="8 9">JC2043</strain>
    </source>
</reference>
<keyword evidence="5 6" id="KW-0472">Membrane</keyword>
<comment type="subcellular location">
    <subcellularLocation>
        <location evidence="1">Cell membrane</location>
        <topology evidence="1">Multi-pass membrane protein</topology>
    </subcellularLocation>
</comment>
<proteinExistence type="predicted"/>
<accession>A0ABS8G3K8</accession>
<dbReference type="SUPFAM" id="SSF53649">
    <property type="entry name" value="Alkaline phosphatase-like"/>
    <property type="match status" value="1"/>
</dbReference>
<evidence type="ECO:0000256" key="6">
    <source>
        <dbReference type="SAM" id="Phobius"/>
    </source>
</evidence>
<feature type="transmembrane region" description="Helical" evidence="6">
    <location>
        <begin position="195"/>
        <end position="217"/>
    </location>
</feature>
<dbReference type="InterPro" id="IPR050448">
    <property type="entry name" value="OpgB/LTA_synthase_biosynth"/>
</dbReference>
<evidence type="ECO:0000256" key="2">
    <source>
        <dbReference type="ARBA" id="ARBA00022475"/>
    </source>
</evidence>
<evidence type="ECO:0000256" key="1">
    <source>
        <dbReference type="ARBA" id="ARBA00004651"/>
    </source>
</evidence>
<name>A0ABS8G3K8_9ALTE</name>
<keyword evidence="2" id="KW-1003">Cell membrane</keyword>
<dbReference type="InterPro" id="IPR000917">
    <property type="entry name" value="Sulfatase_N"/>
</dbReference>
<dbReference type="Proteomes" id="UP001520878">
    <property type="component" value="Unassembled WGS sequence"/>
</dbReference>
<feature type="domain" description="Sulfatase N-terminal" evidence="7">
    <location>
        <begin position="275"/>
        <end position="543"/>
    </location>
</feature>
<evidence type="ECO:0000259" key="7">
    <source>
        <dbReference type="Pfam" id="PF00884"/>
    </source>
</evidence>
<protein>
    <submittedName>
        <fullName evidence="8">Sulfatase-like hydrolase/transferase</fullName>
    </submittedName>
</protein>
<evidence type="ECO:0000256" key="3">
    <source>
        <dbReference type="ARBA" id="ARBA00022692"/>
    </source>
</evidence>
<gene>
    <name evidence="8" type="ORF">LJ739_02515</name>
</gene>
<dbReference type="PANTHER" id="PTHR47371:SF3">
    <property type="entry name" value="PHOSPHOGLYCEROL TRANSFERASE I"/>
    <property type="match status" value="1"/>
</dbReference>
<dbReference type="RefSeq" id="WP_229157026.1">
    <property type="nucleotide sequence ID" value="NZ_JAJEWP010000001.1"/>
</dbReference>
<organism evidence="8 9">
    <name type="scientific">Fluctibacter halophilus</name>
    <dbReference type="NCBI Taxonomy" id="226011"/>
    <lineage>
        <taxon>Bacteria</taxon>
        <taxon>Pseudomonadati</taxon>
        <taxon>Pseudomonadota</taxon>
        <taxon>Gammaproteobacteria</taxon>
        <taxon>Alteromonadales</taxon>
        <taxon>Alteromonadaceae</taxon>
        <taxon>Fluctibacter</taxon>
    </lineage>
</organism>
<dbReference type="EMBL" id="JAJEWP010000001">
    <property type="protein sequence ID" value="MCC2615115.1"/>
    <property type="molecule type" value="Genomic_DNA"/>
</dbReference>
<keyword evidence="9" id="KW-1185">Reference proteome</keyword>
<evidence type="ECO:0000313" key="9">
    <source>
        <dbReference type="Proteomes" id="UP001520878"/>
    </source>
</evidence>
<evidence type="ECO:0000256" key="4">
    <source>
        <dbReference type="ARBA" id="ARBA00022989"/>
    </source>
</evidence>
<dbReference type="Gene3D" id="3.40.720.10">
    <property type="entry name" value="Alkaline Phosphatase, subunit A"/>
    <property type="match status" value="1"/>
</dbReference>
<feature type="transmembrane region" description="Helical" evidence="6">
    <location>
        <begin position="130"/>
        <end position="158"/>
    </location>
</feature>
<feature type="transmembrane region" description="Helical" evidence="6">
    <location>
        <begin position="43"/>
        <end position="60"/>
    </location>
</feature>
<dbReference type="InterPro" id="IPR017850">
    <property type="entry name" value="Alkaline_phosphatase_core_sf"/>
</dbReference>
<keyword evidence="3 6" id="KW-0812">Transmembrane</keyword>
<dbReference type="Pfam" id="PF00884">
    <property type="entry name" value="Sulfatase"/>
    <property type="match status" value="1"/>
</dbReference>
<evidence type="ECO:0000256" key="5">
    <source>
        <dbReference type="ARBA" id="ARBA00023136"/>
    </source>
</evidence>
<dbReference type="PANTHER" id="PTHR47371">
    <property type="entry name" value="LIPOTEICHOIC ACID SYNTHASE"/>
    <property type="match status" value="1"/>
</dbReference>
<feature type="transmembrane region" description="Helical" evidence="6">
    <location>
        <begin position="6"/>
        <end position="22"/>
    </location>
</feature>
<comment type="caution">
    <text evidence="8">The sequence shown here is derived from an EMBL/GenBank/DDBJ whole genome shotgun (WGS) entry which is preliminary data.</text>
</comment>
<feature type="transmembrane region" description="Helical" evidence="6">
    <location>
        <begin position="170"/>
        <end position="189"/>
    </location>
</feature>
<evidence type="ECO:0000313" key="8">
    <source>
        <dbReference type="EMBL" id="MCC2615115.1"/>
    </source>
</evidence>
<feature type="transmembrane region" description="Helical" evidence="6">
    <location>
        <begin position="66"/>
        <end position="86"/>
    </location>
</feature>
<keyword evidence="4 6" id="KW-1133">Transmembrane helix</keyword>
<sequence>MSWPESAIILALWGACALVLLHHCKQLRAQRGAMASHLNLNDILLIIGATLLGAVIEYLIPLLSPVYWAALAVYGTLVWLDALLFIQYRIEINRQSIMWFFTGSKGLAKGLPFLFSGLAKYRPAIAVLPLWWALSVAMGSGLGSGLLLSMLIAALTLVAMTPAMRLPLRVLFVMPLVVALAYLLNLWSLPVSPSALAVVAISAASVVLILALLRVLFVSQHPFLTAPSLLPNIVADDSFDAQAPLDWHSAHRDFVTPVVNQKAPSPFHGRCQGANIILITLESLGAYIPPYTQDAARSRLAERFQSHRWLSRQHFCLCPNTTVSTNQMYTGAYSNNPYNKDDSLFPGGEPQHLSVLKQAGYKTLFLDSADIALYDYHKLLSRIGFDRVWGTDDLPGDPKRADYRLWDMVEPIADAVGDGPFFLHVINDQTHMPYQVVDAERFSRHKGDSQKALYLNAVEEVDYILDVFLTKLGERLDLSDTLLVFTGDHGESFGEYGYRFHSNSVIPAQMQVPFMLRHPALDNRELTHSCHFDLFPTFFDLLGLDWQHDAIGASLGHDDRPFKYFFHSATLKGNSPANFGFLDNGELLWMDRLFNQINLLQQSGQVSKVAQSEKAYQRSLLFHMLKARGIVA</sequence>